<keyword evidence="2" id="KW-1185">Reference proteome</keyword>
<name>A0ACC1SI34_9APHY</name>
<accession>A0ACC1SI34</accession>
<dbReference type="Proteomes" id="UP001148662">
    <property type="component" value="Unassembled WGS sequence"/>
</dbReference>
<reference evidence="1" key="1">
    <citation type="submission" date="2022-07" db="EMBL/GenBank/DDBJ databases">
        <title>Genome Sequence of Phlebia brevispora.</title>
        <authorList>
            <person name="Buettner E."/>
        </authorList>
    </citation>
    <scope>NUCLEOTIDE SEQUENCE</scope>
    <source>
        <strain evidence="1">MPL23</strain>
    </source>
</reference>
<gene>
    <name evidence="1" type="ORF">NM688_g6275</name>
</gene>
<evidence type="ECO:0000313" key="2">
    <source>
        <dbReference type="Proteomes" id="UP001148662"/>
    </source>
</evidence>
<organism evidence="1 2">
    <name type="scientific">Phlebia brevispora</name>
    <dbReference type="NCBI Taxonomy" id="194682"/>
    <lineage>
        <taxon>Eukaryota</taxon>
        <taxon>Fungi</taxon>
        <taxon>Dikarya</taxon>
        <taxon>Basidiomycota</taxon>
        <taxon>Agaricomycotina</taxon>
        <taxon>Agaricomycetes</taxon>
        <taxon>Polyporales</taxon>
        <taxon>Meruliaceae</taxon>
        <taxon>Phlebia</taxon>
    </lineage>
</organism>
<dbReference type="EMBL" id="JANHOG010001267">
    <property type="protein sequence ID" value="KAJ3540097.1"/>
    <property type="molecule type" value="Genomic_DNA"/>
</dbReference>
<evidence type="ECO:0000313" key="1">
    <source>
        <dbReference type="EMBL" id="KAJ3540097.1"/>
    </source>
</evidence>
<proteinExistence type="predicted"/>
<protein>
    <submittedName>
        <fullName evidence="1">Uncharacterized protein</fullName>
    </submittedName>
</protein>
<sequence length="99" mass="11160">MATFSWSDSLHATFGPCLGCFSAQPDSEDDDHGPHYIPRARPDELEGLLADSDDAETLSLHSNVGDRDAQRRNRRRATSRKSIQLFGFYLFWPPSYTPS</sequence>
<comment type="caution">
    <text evidence="1">The sequence shown here is derived from an EMBL/GenBank/DDBJ whole genome shotgun (WGS) entry which is preliminary data.</text>
</comment>